<feature type="transmembrane region" description="Helical" evidence="1">
    <location>
        <begin position="6"/>
        <end position="27"/>
    </location>
</feature>
<keyword evidence="4" id="KW-1185">Reference proteome</keyword>
<dbReference type="InterPro" id="IPR052894">
    <property type="entry name" value="AsmA-related"/>
</dbReference>
<reference evidence="3 4" key="1">
    <citation type="journal article" date="2016" name="J. Microbiol.">
        <title>Dankookia rubra gen. nov., sp. nov., an alphaproteobacterium isolated from sediment of a shallow stream.</title>
        <authorList>
            <person name="Kim W.H."/>
            <person name="Kim D.H."/>
            <person name="Kang K."/>
            <person name="Ahn T.Y."/>
        </authorList>
    </citation>
    <scope>NUCLEOTIDE SEQUENCE [LARGE SCALE GENOMIC DNA]</scope>
    <source>
        <strain evidence="3 4">JCM30602</strain>
    </source>
</reference>
<protein>
    <submittedName>
        <fullName evidence="3">AsmA family protein</fullName>
    </submittedName>
</protein>
<evidence type="ECO:0000313" key="3">
    <source>
        <dbReference type="EMBL" id="TDH64374.1"/>
    </source>
</evidence>
<dbReference type="Pfam" id="PF05170">
    <property type="entry name" value="AsmA"/>
    <property type="match status" value="2"/>
</dbReference>
<sequence length="653" mass="67704">MANRRAWGWGLGVGLPLAALVLFLALFRWDWLIPVIEAQAAAKLGRPVTLQHLHVKLGRTITVTAEGLRVGNPPGFADDPPLARLPRAEVDVALAPLLRGNVVIPSVTLDRPQVELVGRPDGTTNYAFDAPGPPGEGADGGGPQVGALRIRDGKVHAAIAGLKADFNVDLKTEEPPGEEPALLADADGTYAAQPISAAFRGGAVLNLRDAERPWPVDLQLSNGPTRVRLKGTVKDPVKLAGADLRLEVETPDMARLSALTGVPIPATPPFRATGRLDYAAGRFRFTDVEGRVGNSDIAGAYTVSTGARTDFTADLHSKRVDLADLGGVIGGTPGRAGTPGQTAEQRREIARAAASPRLIPTTPINIPRLQAADIHVRYKANSIRGKGIPFDGLEMALDIVDGVIRLHPGSFKVGRGEISADATLTPQENGMLRAKAEIELRRVDISRLMQAAGAGGAGSLGGVGSIETTGRSLSEMLGNGNGSLTVVSVGGNISALLADLSGLQFGRALLSALGIPERTQIECLIGDFGLRQGALSVRTLLLDTESHVVSGSGLAGLGKEVLNLRLRTDSKHFSIGSLPTSIGITGSFKSPEIAPDLGEIGARAGAAAGLGVLFAPLALLPTIQLGVGENSQCERLARVGQGSQGGGAAPAQR</sequence>
<accession>A0A4R5QLI0</accession>
<evidence type="ECO:0000259" key="2">
    <source>
        <dbReference type="Pfam" id="PF05170"/>
    </source>
</evidence>
<feature type="domain" description="AsmA" evidence="2">
    <location>
        <begin position="17"/>
        <end position="128"/>
    </location>
</feature>
<dbReference type="EMBL" id="SMSJ01000001">
    <property type="protein sequence ID" value="TDH64374.1"/>
    <property type="molecule type" value="Genomic_DNA"/>
</dbReference>
<feature type="domain" description="AsmA" evidence="2">
    <location>
        <begin position="205"/>
        <end position="538"/>
    </location>
</feature>
<gene>
    <name evidence="3" type="ORF">E2C06_00035</name>
</gene>
<evidence type="ECO:0000256" key="1">
    <source>
        <dbReference type="SAM" id="Phobius"/>
    </source>
</evidence>
<organism evidence="3 4">
    <name type="scientific">Dankookia rubra</name>
    <dbReference type="NCBI Taxonomy" id="1442381"/>
    <lineage>
        <taxon>Bacteria</taxon>
        <taxon>Pseudomonadati</taxon>
        <taxon>Pseudomonadota</taxon>
        <taxon>Alphaproteobacteria</taxon>
        <taxon>Acetobacterales</taxon>
        <taxon>Roseomonadaceae</taxon>
        <taxon>Dankookia</taxon>
    </lineage>
</organism>
<proteinExistence type="predicted"/>
<keyword evidence="1" id="KW-1133">Transmembrane helix</keyword>
<evidence type="ECO:0000313" key="4">
    <source>
        <dbReference type="Proteomes" id="UP000295096"/>
    </source>
</evidence>
<comment type="caution">
    <text evidence="3">The sequence shown here is derived from an EMBL/GenBank/DDBJ whole genome shotgun (WGS) entry which is preliminary data.</text>
</comment>
<dbReference type="GO" id="GO:0090313">
    <property type="term" value="P:regulation of protein targeting to membrane"/>
    <property type="evidence" value="ECO:0007669"/>
    <property type="project" value="TreeGrafter"/>
</dbReference>
<dbReference type="InterPro" id="IPR007844">
    <property type="entry name" value="AsmA"/>
</dbReference>
<dbReference type="PANTHER" id="PTHR30441">
    <property type="entry name" value="DUF748 DOMAIN-CONTAINING PROTEIN"/>
    <property type="match status" value="1"/>
</dbReference>
<name>A0A4R5QLI0_9PROT</name>
<dbReference type="OrthoDB" id="5749006at2"/>
<dbReference type="PANTHER" id="PTHR30441:SF9">
    <property type="entry name" value="ASMA FAMILY PROTEIN YHJG"/>
    <property type="match status" value="1"/>
</dbReference>
<dbReference type="GO" id="GO:0005886">
    <property type="term" value="C:plasma membrane"/>
    <property type="evidence" value="ECO:0007669"/>
    <property type="project" value="TreeGrafter"/>
</dbReference>
<dbReference type="RefSeq" id="WP_133286531.1">
    <property type="nucleotide sequence ID" value="NZ_SMSJ01000001.1"/>
</dbReference>
<dbReference type="Proteomes" id="UP000295096">
    <property type="component" value="Unassembled WGS sequence"/>
</dbReference>
<keyword evidence="1" id="KW-0472">Membrane</keyword>
<dbReference type="AlphaFoldDB" id="A0A4R5QLI0"/>
<keyword evidence="1" id="KW-0812">Transmembrane</keyword>